<keyword evidence="2 11" id="KW-0812">Transmembrane</keyword>
<dbReference type="Pfam" id="PF13927">
    <property type="entry name" value="Ig_3"/>
    <property type="match status" value="4"/>
</dbReference>
<dbReference type="FunFam" id="2.60.40.10:FF:000324">
    <property type="entry name" value="Down syndrome cell adhesion molecule, isoform D"/>
    <property type="match status" value="1"/>
</dbReference>
<dbReference type="PANTHER" id="PTHR10075">
    <property type="entry name" value="BASIGIN RELATED"/>
    <property type="match status" value="1"/>
</dbReference>
<dbReference type="FunFam" id="2.60.40.10:FF:000104">
    <property type="entry name" value="Down syndrome cell adhesion molecule b"/>
    <property type="match status" value="1"/>
</dbReference>
<feature type="domain" description="Ig-like" evidence="13">
    <location>
        <begin position="240"/>
        <end position="328"/>
    </location>
</feature>
<dbReference type="FunFam" id="2.60.40.10:FF:000028">
    <property type="entry name" value="Neuronal cell adhesion molecule"/>
    <property type="match status" value="1"/>
</dbReference>
<dbReference type="InterPro" id="IPR056754">
    <property type="entry name" value="DSCAM/DSCAML_C"/>
</dbReference>
<evidence type="ECO:0000256" key="9">
    <source>
        <dbReference type="ARBA" id="ARBA00023319"/>
    </source>
</evidence>
<feature type="region of interest" description="Disordered" evidence="10">
    <location>
        <begin position="1355"/>
        <end position="1374"/>
    </location>
</feature>
<dbReference type="FunFam" id="2.60.40.10:FF:000333">
    <property type="entry name" value="Down syndrome cell adhesion molecule"/>
    <property type="match status" value="1"/>
</dbReference>
<evidence type="ECO:0000256" key="3">
    <source>
        <dbReference type="ARBA" id="ARBA00022729"/>
    </source>
</evidence>
<comment type="subcellular location">
    <subcellularLocation>
        <location evidence="1">Membrane</location>
        <topology evidence="1">Single-pass type I membrane protein</topology>
    </subcellularLocation>
</comment>
<sequence>MCRILSGRFQLGYWIIVLVIGLQECAQSFRGPTFTKEPPNKIVFHNSSGAIIPCHGTGVPQPTIHWTKGDWTRLPNIPGLRHSRQDGSLVFQPFRAEEYRQDIHGAVYRCIATNSFGSVGSTEVHVRGVVLQEYQAHVYDEYVIHGNTAVFRCQVPDFMKEFLTVTSWTRDDGLVIVHHKNAGAKYIVLKDGELHIRNAARGDSFKKYRCLVKNTLTGNVTPSVSAGTLIVTDPTGSIPPRITSGRPGILIREGENAELPCTAQGYPVPQYTWYRRENNRLVPLVISNQMILVNGSLFIERTRPQDTGKYICIVNNSVGEVRVETELTVYGNLSVSLFPAQLTTESGRSATLNCSVQGYPVHSITWFKDTRHLATSNRVRLIANQVLHITSVLREDQGMYQCFVYGSLQSIQSSAQIVLSEDAPVLKYVFNRQTVQPGERFSLRCVAAGNPIPRVTWSLDSRPIPENHRVQYGDFVSIHAEVVSFVNVSSARSEDGGVYECRAQNEAGSVSHKERVDVLGPPFIRSMNNVTVVDGDSLFYHCPASGFPLPTITWSKDGRELPFNERQQVNMNGSFYVKDVTRETDEGTYICTAINKQKERIQKELHVRVMKKPRINPFAFPKFLAEGNHVIVTCSVLTGDPPITIRWLKDGMTLNKKMLNIDESSMGHLGSALVFNSVGRSHNGNYTCLAENAAGESNFTATMLVNVPPRWRVEPVDATAVVGDSVVFDCQAEGYPQPLIRWKKATGGNSASRNFKSIISNYHIQTLENGSLSIKDLTEEDRGHYLCEAANGVGADLSTVVKLSVHVAAHFKTPFRVHRVSKGDSLNIQCEATGENPIKIEWSKDKVMLNSNTETRYNIKDELTTKGKISTLMVTTPDRRDSALFSCTATNAFGKDDTNIQVLVEEVPDPPSEILATDVSSRGVVLSWSVPYTGNSPVTKYVLYWKTASGSWSTDVKKTEIPGSNTSISISGLMPMTTYYFKLQAENAIGRSSFGEVITVTTDEEVPSEAPMHVEAIPLSTHSIRVLWKPPPASGTHGKIRGYYVGHKIRNSADHLIYKTIEESEFDSTLECTITNLRRGTEYSIIVQAFNNRGTGPPSKEIYVKTHENDPPPCPVLRVVSSTSTAVVLGWDIPSADSTPVKGYKLFYRAELPEWDEIEVPDPSQSQYTLRSLSCGTRYQFHIIAYNDVGRSDPSDVVSLMTQGGSPIAPEKMALLSINTTFVVLNLYAWKNGGCPISFFVVQYKAKGQREWVLVSSNLDPRHEEFVVTGLNPATWYNLLMSAHNEAGATEAEYVFATLTVTGGTITPIVAGREESPLFYRNLSVLVPIVCAIVVLLVITLVILIVCLKKNRNPDYATPSQNQENRTEQKGDNISMASVGKKVYETPRETLYYPSPYATTRISMYSADSESSSGQTNSLQRPSGTHRAEHTYDVPFPQKFRDPSSYSAAVHDYQQLFTEAGLHHFVESFDIDQRHLIVQRMCLQTYEAKPGHQRSSSLYHQHPHLHNHHEQQQPDLQHQHIYRLNRHSEPNSRFAHDYLSEGNSDEDEGSLSGDKACFQGGGNTTDSHEMSEAECDRDYHQHLRKSSHSPFVKFRIGPLATNCGLCADNE</sequence>
<dbReference type="FunFam" id="2.60.40.10:FF:000678">
    <property type="entry name" value="Down syndrome cell adhesion molecule-like protein Dscam2"/>
    <property type="match status" value="1"/>
</dbReference>
<evidence type="ECO:0000256" key="11">
    <source>
        <dbReference type="SAM" id="Phobius"/>
    </source>
</evidence>
<protein>
    <recommendedName>
        <fullName evidence="17">Down syndrome cell adhesion molecule-like protein Dscam2</fullName>
    </recommendedName>
</protein>
<feature type="domain" description="Ig-like" evidence="13">
    <location>
        <begin position="709"/>
        <end position="804"/>
    </location>
</feature>
<dbReference type="SUPFAM" id="SSF49265">
    <property type="entry name" value="Fibronectin type III"/>
    <property type="match status" value="2"/>
</dbReference>
<evidence type="ECO:0000256" key="2">
    <source>
        <dbReference type="ARBA" id="ARBA00022692"/>
    </source>
</evidence>
<dbReference type="InterPro" id="IPR036116">
    <property type="entry name" value="FN3_sf"/>
</dbReference>
<evidence type="ECO:0008006" key="17">
    <source>
        <dbReference type="Google" id="ProtNLM"/>
    </source>
</evidence>
<feature type="region of interest" description="Disordered" evidence="10">
    <location>
        <begin position="1538"/>
        <end position="1569"/>
    </location>
</feature>
<dbReference type="GO" id="GO:0007156">
    <property type="term" value="P:homophilic cell adhesion via plasma membrane adhesion molecules"/>
    <property type="evidence" value="ECO:0007669"/>
    <property type="project" value="TreeGrafter"/>
</dbReference>
<dbReference type="InterPro" id="IPR003598">
    <property type="entry name" value="Ig_sub2"/>
</dbReference>
<dbReference type="InterPro" id="IPR007110">
    <property type="entry name" value="Ig-like_dom"/>
</dbReference>
<evidence type="ECO:0000256" key="12">
    <source>
        <dbReference type="SAM" id="SignalP"/>
    </source>
</evidence>
<feature type="domain" description="Ig-like" evidence="13">
    <location>
        <begin position="32"/>
        <end position="127"/>
    </location>
</feature>
<evidence type="ECO:0000256" key="4">
    <source>
        <dbReference type="ARBA" id="ARBA00022737"/>
    </source>
</evidence>
<evidence type="ECO:0000256" key="10">
    <source>
        <dbReference type="SAM" id="MobiDB-lite"/>
    </source>
</evidence>
<feature type="signal peptide" evidence="12">
    <location>
        <begin position="1"/>
        <end position="28"/>
    </location>
</feature>
<dbReference type="InterPro" id="IPR036179">
    <property type="entry name" value="Ig-like_dom_sf"/>
</dbReference>
<dbReference type="PANTHER" id="PTHR10075:SF103">
    <property type="entry name" value="ROUNDABOUT HOMOLOG 4"/>
    <property type="match status" value="1"/>
</dbReference>
<dbReference type="CDD" id="cd00096">
    <property type="entry name" value="Ig"/>
    <property type="match status" value="1"/>
</dbReference>
<gene>
    <name evidence="15" type="ORF">LARSCL_LOCUS4157</name>
</gene>
<accession>A0AAV1Z9Y1</accession>
<evidence type="ECO:0000259" key="13">
    <source>
        <dbReference type="PROSITE" id="PS50835"/>
    </source>
</evidence>
<reference evidence="15 16" key="1">
    <citation type="submission" date="2024-04" db="EMBL/GenBank/DDBJ databases">
        <authorList>
            <person name="Rising A."/>
            <person name="Reimegard J."/>
            <person name="Sonavane S."/>
            <person name="Akerstrom W."/>
            <person name="Nylinder S."/>
            <person name="Hedman E."/>
            <person name="Kallberg Y."/>
        </authorList>
    </citation>
    <scope>NUCLEOTIDE SEQUENCE [LARGE SCALE GENOMIC DNA]</scope>
</reference>
<dbReference type="PROSITE" id="PS50853">
    <property type="entry name" value="FN3"/>
    <property type="match status" value="4"/>
</dbReference>
<dbReference type="FunFam" id="2.60.40.10:FF:000719">
    <property type="entry name" value="nephrin isoform X1"/>
    <property type="match status" value="1"/>
</dbReference>
<dbReference type="PROSITE" id="PS50835">
    <property type="entry name" value="IG_LIKE"/>
    <property type="match status" value="9"/>
</dbReference>
<dbReference type="InterPro" id="IPR013098">
    <property type="entry name" value="Ig_I-set"/>
</dbReference>
<dbReference type="GO" id="GO:0005886">
    <property type="term" value="C:plasma membrane"/>
    <property type="evidence" value="ECO:0007669"/>
    <property type="project" value="TreeGrafter"/>
</dbReference>
<dbReference type="Gene3D" id="2.60.40.10">
    <property type="entry name" value="Immunoglobulins"/>
    <property type="match status" value="13"/>
</dbReference>
<feature type="domain" description="Ig-like" evidence="13">
    <location>
        <begin position="521"/>
        <end position="602"/>
    </location>
</feature>
<keyword evidence="16" id="KW-1185">Reference proteome</keyword>
<dbReference type="SUPFAM" id="SSF48726">
    <property type="entry name" value="Immunoglobulin"/>
    <property type="match status" value="9"/>
</dbReference>
<feature type="domain" description="Ig-like" evidence="13">
    <location>
        <begin position="820"/>
        <end position="905"/>
    </location>
</feature>
<dbReference type="Proteomes" id="UP001497382">
    <property type="component" value="Unassembled WGS sequence"/>
</dbReference>
<dbReference type="InterPro" id="IPR003599">
    <property type="entry name" value="Ig_sub"/>
</dbReference>
<dbReference type="GO" id="GO:0070593">
    <property type="term" value="P:dendrite self-avoidance"/>
    <property type="evidence" value="ECO:0007669"/>
    <property type="project" value="TreeGrafter"/>
</dbReference>
<evidence type="ECO:0000313" key="15">
    <source>
        <dbReference type="EMBL" id="CAL1268418.1"/>
    </source>
</evidence>
<feature type="domain" description="Ig-like" evidence="13">
    <location>
        <begin position="146"/>
        <end position="221"/>
    </location>
</feature>
<feature type="domain" description="Ig-like" evidence="13">
    <location>
        <begin position="333"/>
        <end position="418"/>
    </location>
</feature>
<evidence type="ECO:0000256" key="1">
    <source>
        <dbReference type="ARBA" id="ARBA00004479"/>
    </source>
</evidence>
<keyword evidence="7 11" id="KW-0472">Membrane</keyword>
<name>A0AAV1Z9Y1_9ARAC</name>
<evidence type="ECO:0000259" key="14">
    <source>
        <dbReference type="PROSITE" id="PS50853"/>
    </source>
</evidence>
<feature type="domain" description="Fibronectin type-III" evidence="14">
    <location>
        <begin position="1209"/>
        <end position="1305"/>
    </location>
</feature>
<dbReference type="SMART" id="SM00408">
    <property type="entry name" value="IGc2"/>
    <property type="match status" value="9"/>
</dbReference>
<feature type="domain" description="Fibronectin type-III" evidence="14">
    <location>
        <begin position="1112"/>
        <end position="1205"/>
    </location>
</feature>
<feature type="domain" description="Ig-like" evidence="13">
    <location>
        <begin position="613"/>
        <end position="706"/>
    </location>
</feature>
<feature type="transmembrane region" description="Helical" evidence="11">
    <location>
        <begin position="1325"/>
        <end position="1348"/>
    </location>
</feature>
<dbReference type="SMART" id="SM00060">
    <property type="entry name" value="FN3"/>
    <property type="match status" value="4"/>
</dbReference>
<dbReference type="GO" id="GO:0007411">
    <property type="term" value="P:axon guidance"/>
    <property type="evidence" value="ECO:0007669"/>
    <property type="project" value="TreeGrafter"/>
</dbReference>
<dbReference type="GO" id="GO:0030424">
    <property type="term" value="C:axon"/>
    <property type="evidence" value="ECO:0007669"/>
    <property type="project" value="TreeGrafter"/>
</dbReference>
<keyword evidence="5" id="KW-0130">Cell adhesion</keyword>
<dbReference type="Pfam" id="PF25059">
    <property type="entry name" value="FN3_DSCAM-DSCAML_C"/>
    <property type="match status" value="1"/>
</dbReference>
<feature type="domain" description="Fibronectin type-III" evidence="14">
    <location>
        <begin position="910"/>
        <end position="1005"/>
    </location>
</feature>
<feature type="region of interest" description="Disordered" evidence="10">
    <location>
        <begin position="1406"/>
        <end position="1428"/>
    </location>
</feature>
<dbReference type="CDD" id="cd00063">
    <property type="entry name" value="FN3"/>
    <property type="match status" value="4"/>
</dbReference>
<dbReference type="SMART" id="SM00409">
    <property type="entry name" value="IG"/>
    <property type="match status" value="9"/>
</dbReference>
<feature type="domain" description="Fibronectin type-III" evidence="14">
    <location>
        <begin position="1010"/>
        <end position="1109"/>
    </location>
</feature>
<dbReference type="InterPro" id="IPR003961">
    <property type="entry name" value="FN3_dom"/>
</dbReference>
<evidence type="ECO:0000256" key="8">
    <source>
        <dbReference type="ARBA" id="ARBA00023157"/>
    </source>
</evidence>
<dbReference type="GO" id="GO:0098632">
    <property type="term" value="F:cell-cell adhesion mediator activity"/>
    <property type="evidence" value="ECO:0007669"/>
    <property type="project" value="TreeGrafter"/>
</dbReference>
<dbReference type="Pfam" id="PF07679">
    <property type="entry name" value="I-set"/>
    <property type="match status" value="3"/>
</dbReference>
<dbReference type="FunFam" id="2.60.40.10:FF:000017">
    <property type="entry name" value="Down syndrome cell adhesion molecule b"/>
    <property type="match status" value="1"/>
</dbReference>
<keyword evidence="3 12" id="KW-0732">Signal</keyword>
<evidence type="ECO:0000256" key="6">
    <source>
        <dbReference type="ARBA" id="ARBA00022989"/>
    </source>
</evidence>
<keyword evidence="4" id="KW-0677">Repeat</keyword>
<comment type="caution">
    <text evidence="15">The sequence shown here is derived from an EMBL/GenBank/DDBJ whole genome shotgun (WGS) entry which is preliminary data.</text>
</comment>
<organism evidence="15 16">
    <name type="scientific">Larinioides sclopetarius</name>
    <dbReference type="NCBI Taxonomy" id="280406"/>
    <lineage>
        <taxon>Eukaryota</taxon>
        <taxon>Metazoa</taxon>
        <taxon>Ecdysozoa</taxon>
        <taxon>Arthropoda</taxon>
        <taxon>Chelicerata</taxon>
        <taxon>Arachnida</taxon>
        <taxon>Araneae</taxon>
        <taxon>Araneomorphae</taxon>
        <taxon>Entelegynae</taxon>
        <taxon>Araneoidea</taxon>
        <taxon>Araneidae</taxon>
        <taxon>Larinioides</taxon>
    </lineage>
</organism>
<dbReference type="InterPro" id="IPR013783">
    <property type="entry name" value="Ig-like_fold"/>
</dbReference>
<dbReference type="EMBL" id="CAXIEN010000033">
    <property type="protein sequence ID" value="CAL1268418.1"/>
    <property type="molecule type" value="Genomic_DNA"/>
</dbReference>
<keyword evidence="8" id="KW-1015">Disulfide bond</keyword>
<proteinExistence type="predicted"/>
<dbReference type="Pfam" id="PF00041">
    <property type="entry name" value="fn3"/>
    <property type="match status" value="3"/>
</dbReference>
<feature type="chain" id="PRO_5043999139" description="Down syndrome cell adhesion molecule-like protein Dscam2" evidence="12">
    <location>
        <begin position="29"/>
        <end position="1610"/>
    </location>
</feature>
<feature type="compositionally biased region" description="Polar residues" evidence="10">
    <location>
        <begin position="1406"/>
        <end position="1423"/>
    </location>
</feature>
<dbReference type="CDD" id="cd20956">
    <property type="entry name" value="IgI_4_Dscam"/>
    <property type="match status" value="1"/>
</dbReference>
<feature type="domain" description="Ig-like" evidence="13">
    <location>
        <begin position="424"/>
        <end position="517"/>
    </location>
</feature>
<keyword evidence="6 11" id="KW-1133">Transmembrane helix</keyword>
<evidence type="ECO:0000256" key="7">
    <source>
        <dbReference type="ARBA" id="ARBA00023136"/>
    </source>
</evidence>
<evidence type="ECO:0000256" key="5">
    <source>
        <dbReference type="ARBA" id="ARBA00022889"/>
    </source>
</evidence>
<keyword evidence="9" id="KW-0393">Immunoglobulin domain</keyword>
<evidence type="ECO:0000313" key="16">
    <source>
        <dbReference type="Proteomes" id="UP001497382"/>
    </source>
</evidence>